<keyword evidence="2" id="KW-1185">Reference proteome</keyword>
<dbReference type="AlphaFoldDB" id="A0A1Y1SD49"/>
<sequence length="143" mass="16433">MHAATDRVVLFDGVCTLCSAWVHFVLRFDRHQRFKLAAVQSPAGQAILTAHGLPTDTFDTMLLAEGPHIYTRSTAFLRVMRQLPLPWPLVCVVGLIPRVLRDKLYTHVARNRYRWFGRRDQCLVPSDRHAHRFLPDHAPAQAR</sequence>
<dbReference type="InterPro" id="IPR052927">
    <property type="entry name" value="DCC_oxidoreductase"/>
</dbReference>
<name>A0A1Y1SD49_9GAMM</name>
<organism evidence="1 2">
    <name type="scientific">Oceanococcus atlanticus</name>
    <dbReference type="NCBI Taxonomy" id="1317117"/>
    <lineage>
        <taxon>Bacteria</taxon>
        <taxon>Pseudomonadati</taxon>
        <taxon>Pseudomonadota</taxon>
        <taxon>Gammaproteobacteria</taxon>
        <taxon>Chromatiales</taxon>
        <taxon>Oceanococcaceae</taxon>
        <taxon>Oceanococcus</taxon>
    </lineage>
</organism>
<dbReference type="PANTHER" id="PTHR33639">
    <property type="entry name" value="THIOL-DISULFIDE OXIDOREDUCTASE DCC"/>
    <property type="match status" value="1"/>
</dbReference>
<dbReference type="InterPro" id="IPR007263">
    <property type="entry name" value="DCC1-like"/>
</dbReference>
<comment type="caution">
    <text evidence="1">The sequence shown here is derived from an EMBL/GenBank/DDBJ whole genome shotgun (WGS) entry which is preliminary data.</text>
</comment>
<dbReference type="RefSeq" id="WP_146680288.1">
    <property type="nucleotide sequence ID" value="NZ_AQQV01000002.1"/>
</dbReference>
<dbReference type="Proteomes" id="UP000192342">
    <property type="component" value="Unassembled WGS sequence"/>
</dbReference>
<dbReference type="Pfam" id="PF04134">
    <property type="entry name" value="DCC1-like"/>
    <property type="match status" value="1"/>
</dbReference>
<evidence type="ECO:0000313" key="1">
    <source>
        <dbReference type="EMBL" id="ORE86926.1"/>
    </source>
</evidence>
<dbReference type="PANTHER" id="PTHR33639:SF2">
    <property type="entry name" value="DUF393 DOMAIN-CONTAINING PROTEIN"/>
    <property type="match status" value="1"/>
</dbReference>
<proteinExistence type="predicted"/>
<gene>
    <name evidence="1" type="ORF">ATO7_07802</name>
</gene>
<protein>
    <recommendedName>
        <fullName evidence="3">Thiol-disulfide oxidoreductase DCC</fullName>
    </recommendedName>
</protein>
<evidence type="ECO:0008006" key="3">
    <source>
        <dbReference type="Google" id="ProtNLM"/>
    </source>
</evidence>
<accession>A0A1Y1SD49</accession>
<reference evidence="1 2" key="1">
    <citation type="submission" date="2013-04" db="EMBL/GenBank/DDBJ databases">
        <title>Oceanococcus atlanticus 22II-S10r2 Genome Sequencing.</title>
        <authorList>
            <person name="Lai Q."/>
            <person name="Li G."/>
            <person name="Shao Z."/>
        </authorList>
    </citation>
    <scope>NUCLEOTIDE SEQUENCE [LARGE SCALE GENOMIC DNA]</scope>
    <source>
        <strain evidence="1 2">22II-S10r2</strain>
    </source>
</reference>
<dbReference type="OrthoDB" id="9785438at2"/>
<evidence type="ECO:0000313" key="2">
    <source>
        <dbReference type="Proteomes" id="UP000192342"/>
    </source>
</evidence>
<dbReference type="GO" id="GO:0015035">
    <property type="term" value="F:protein-disulfide reductase activity"/>
    <property type="evidence" value="ECO:0007669"/>
    <property type="project" value="InterPro"/>
</dbReference>
<dbReference type="STRING" id="1317117.ATO7_07802"/>
<dbReference type="EMBL" id="AQQV01000002">
    <property type="protein sequence ID" value="ORE86926.1"/>
    <property type="molecule type" value="Genomic_DNA"/>
</dbReference>